<feature type="compositionally biased region" description="Basic residues" evidence="6">
    <location>
        <begin position="314"/>
        <end position="323"/>
    </location>
</feature>
<comment type="subunit">
    <text evidence="2">Heterohexamer of two PFD-alpha type and four PFD-beta type subunits.</text>
</comment>
<dbReference type="OrthoDB" id="21413at2759"/>
<dbReference type="GO" id="GO:0019212">
    <property type="term" value="F:phosphatase inhibitor activity"/>
    <property type="evidence" value="ECO:0007669"/>
    <property type="project" value="TreeGrafter"/>
</dbReference>
<dbReference type="GO" id="GO:0003682">
    <property type="term" value="F:chromatin binding"/>
    <property type="evidence" value="ECO:0007669"/>
    <property type="project" value="TreeGrafter"/>
</dbReference>
<comment type="caution">
    <text evidence="7">The sequence shown here is derived from an EMBL/GenBank/DDBJ whole genome shotgun (WGS) entry which is preliminary data.</text>
</comment>
<dbReference type="PANTHER" id="PTHR15111">
    <property type="entry name" value="RNA POLYMERASE II SUBUNIT 5-MEDIATING PROTEIN NNX3"/>
    <property type="match status" value="1"/>
</dbReference>
<feature type="compositionally biased region" description="Acidic residues" evidence="6">
    <location>
        <begin position="183"/>
        <end position="195"/>
    </location>
</feature>
<feature type="coiled-coil region" evidence="5">
    <location>
        <begin position="110"/>
        <end position="137"/>
    </location>
</feature>
<feature type="region of interest" description="Disordered" evidence="6">
    <location>
        <begin position="255"/>
        <end position="424"/>
    </location>
</feature>
<evidence type="ECO:0000313" key="7">
    <source>
        <dbReference type="EMBL" id="TKR94898.1"/>
    </source>
</evidence>
<proteinExistence type="inferred from homology"/>
<dbReference type="InterPro" id="IPR009053">
    <property type="entry name" value="Prefoldin"/>
</dbReference>
<evidence type="ECO:0000256" key="2">
    <source>
        <dbReference type="ARBA" id="ARBA00011695"/>
    </source>
</evidence>
<keyword evidence="5" id="KW-0175">Coiled coil</keyword>
<dbReference type="EMBL" id="AZBU02000002">
    <property type="protein sequence ID" value="TKR94898.1"/>
    <property type="molecule type" value="Genomic_DNA"/>
</dbReference>
<feature type="coiled-coil region" evidence="5">
    <location>
        <begin position="23"/>
        <end position="50"/>
    </location>
</feature>
<comment type="subcellular location">
    <subcellularLocation>
        <location evidence="1">Nucleus</location>
    </subcellularLocation>
</comment>
<dbReference type="PANTHER" id="PTHR15111:SF0">
    <property type="entry name" value="UNCONVENTIONAL PREFOLDIN RPB5 INTERACTOR 1"/>
    <property type="match status" value="1"/>
</dbReference>
<dbReference type="Proteomes" id="UP000298663">
    <property type="component" value="Unassembled WGS sequence"/>
</dbReference>
<feature type="compositionally biased region" description="Basic and acidic residues" evidence="6">
    <location>
        <begin position="201"/>
        <end position="211"/>
    </location>
</feature>
<feature type="compositionally biased region" description="Basic residues" evidence="6">
    <location>
        <begin position="415"/>
        <end position="424"/>
    </location>
</feature>
<dbReference type="Pfam" id="PF02996">
    <property type="entry name" value="Prefoldin"/>
    <property type="match status" value="1"/>
</dbReference>
<dbReference type="Gene3D" id="1.10.287.370">
    <property type="match status" value="1"/>
</dbReference>
<evidence type="ECO:0000256" key="3">
    <source>
        <dbReference type="ARBA" id="ARBA00023242"/>
    </source>
</evidence>
<dbReference type="GO" id="GO:0005634">
    <property type="term" value="C:nucleus"/>
    <property type="evidence" value="ECO:0007669"/>
    <property type="project" value="UniProtKB-SubCell"/>
</dbReference>
<evidence type="ECO:0000256" key="5">
    <source>
        <dbReference type="SAM" id="Coils"/>
    </source>
</evidence>
<keyword evidence="3" id="KW-0539">Nucleus</keyword>
<dbReference type="GO" id="GO:0000122">
    <property type="term" value="P:negative regulation of transcription by RNA polymerase II"/>
    <property type="evidence" value="ECO:0007669"/>
    <property type="project" value="TreeGrafter"/>
</dbReference>
<dbReference type="InterPro" id="IPR052255">
    <property type="entry name" value="RNA_pol_II_subunit5-mediator"/>
</dbReference>
<evidence type="ECO:0000256" key="1">
    <source>
        <dbReference type="ARBA" id="ARBA00004123"/>
    </source>
</evidence>
<dbReference type="STRING" id="34508.A0A4U5PEN1"/>
<feature type="compositionally biased region" description="Acidic residues" evidence="6">
    <location>
        <begin position="283"/>
        <end position="295"/>
    </location>
</feature>
<dbReference type="InterPro" id="IPR004127">
    <property type="entry name" value="Prefoldin_subunit_alpha"/>
</dbReference>
<dbReference type="NCBIfam" id="TIGR00293">
    <property type="entry name" value="prefoldin subunit alpha"/>
    <property type="match status" value="1"/>
</dbReference>
<protein>
    <submittedName>
        <fullName evidence="7">Uncharacterized protein</fullName>
    </submittedName>
</protein>
<dbReference type="CDD" id="cd23159">
    <property type="entry name" value="Prefoldin_URI1"/>
    <property type="match status" value="1"/>
</dbReference>
<feature type="compositionally biased region" description="Acidic residues" evidence="6">
    <location>
        <begin position="260"/>
        <end position="275"/>
    </location>
</feature>
<accession>A0A4U5PEN1</accession>
<dbReference type="GO" id="GO:0003714">
    <property type="term" value="F:transcription corepressor activity"/>
    <property type="evidence" value="ECO:0007669"/>
    <property type="project" value="TreeGrafter"/>
</dbReference>
<evidence type="ECO:0000256" key="6">
    <source>
        <dbReference type="SAM" id="MobiDB-lite"/>
    </source>
</evidence>
<keyword evidence="8" id="KW-1185">Reference proteome</keyword>
<sequence>MDEAGAHAASGMDAGEWNPERLKEYFDEALKRAEQEIANVKAKIDEYEAVREKLKPLPKELTHDMMVPFGKVAFLPGKLIHTNCVTVSLGDHYFVERSVHQTEEIIDRRIAHMRKKIQGFESEKDLLQKQIEFVENMLSEPPEIREPYDEEEEKRKKAARNVPKKAPVSDREFKEMMNRLDELEMLDEDKDEDVETSPVKESVEEEKKSDEKEEEVVDIDVPITPEGLKTIVVDGEEYTVPANVPREDFLKLLEHLNALDENEDDEEEYEDEDSEGELHSDHDSDEENLDSDDYPEESKENEPENKEIQEVVKKPKLGRRRSVRFNLVDQPQSSSGEPPAPDATAKPILRNKDYQSPIDQDAIERMKERDEGKKRTILPGSKDAFTGTIVERGASTVPHEDEPQPSTSKDAPRVSKFKMQRIKR</sequence>
<feature type="compositionally biased region" description="Basic and acidic residues" evidence="6">
    <location>
        <begin position="296"/>
        <end position="313"/>
    </location>
</feature>
<feature type="compositionally biased region" description="Basic and acidic residues" evidence="6">
    <location>
        <begin position="167"/>
        <end position="182"/>
    </location>
</feature>
<dbReference type="SUPFAM" id="SSF46579">
    <property type="entry name" value="Prefoldin"/>
    <property type="match status" value="1"/>
</dbReference>
<reference evidence="7 8" key="1">
    <citation type="journal article" date="2015" name="Genome Biol.">
        <title>Comparative genomics of Steinernema reveals deeply conserved gene regulatory networks.</title>
        <authorList>
            <person name="Dillman A.R."/>
            <person name="Macchietto M."/>
            <person name="Porter C.F."/>
            <person name="Rogers A."/>
            <person name="Williams B."/>
            <person name="Antoshechkin I."/>
            <person name="Lee M.M."/>
            <person name="Goodwin Z."/>
            <person name="Lu X."/>
            <person name="Lewis E.E."/>
            <person name="Goodrich-Blair H."/>
            <person name="Stock S.P."/>
            <person name="Adams B.J."/>
            <person name="Sternberg P.W."/>
            <person name="Mortazavi A."/>
        </authorList>
    </citation>
    <scope>NUCLEOTIDE SEQUENCE [LARGE SCALE GENOMIC DNA]</scope>
    <source>
        <strain evidence="7 8">ALL</strain>
    </source>
</reference>
<gene>
    <name evidence="7" type="ORF">L596_009130</name>
</gene>
<feature type="region of interest" description="Disordered" evidence="6">
    <location>
        <begin position="140"/>
        <end position="221"/>
    </location>
</feature>
<dbReference type="AlphaFoldDB" id="A0A4U5PEN1"/>
<evidence type="ECO:0000313" key="8">
    <source>
        <dbReference type="Proteomes" id="UP000298663"/>
    </source>
</evidence>
<feature type="compositionally biased region" description="Basic and acidic residues" evidence="6">
    <location>
        <begin position="362"/>
        <end position="374"/>
    </location>
</feature>
<reference evidence="7 8" key="2">
    <citation type="journal article" date="2019" name="G3 (Bethesda)">
        <title>Hybrid Assembly of the Genome of the Entomopathogenic Nematode Steinernema carpocapsae Identifies the X-Chromosome.</title>
        <authorList>
            <person name="Serra L."/>
            <person name="Macchietto M."/>
            <person name="Macias-Munoz A."/>
            <person name="McGill C.J."/>
            <person name="Rodriguez I.M."/>
            <person name="Rodriguez B."/>
            <person name="Murad R."/>
            <person name="Mortazavi A."/>
        </authorList>
    </citation>
    <scope>NUCLEOTIDE SEQUENCE [LARGE SCALE GENOMIC DNA]</scope>
    <source>
        <strain evidence="7 8">ALL</strain>
    </source>
</reference>
<evidence type="ECO:0000256" key="4">
    <source>
        <dbReference type="ARBA" id="ARBA00038295"/>
    </source>
</evidence>
<name>A0A4U5PEN1_STECR</name>
<comment type="similarity">
    <text evidence="4">Belongs to the RNA polymerase II subunit 5-mediating protein family.</text>
</comment>
<organism evidence="7 8">
    <name type="scientific">Steinernema carpocapsae</name>
    <name type="common">Entomopathogenic nematode</name>
    <dbReference type="NCBI Taxonomy" id="34508"/>
    <lineage>
        <taxon>Eukaryota</taxon>
        <taxon>Metazoa</taxon>
        <taxon>Ecdysozoa</taxon>
        <taxon>Nematoda</taxon>
        <taxon>Chromadorea</taxon>
        <taxon>Rhabditida</taxon>
        <taxon>Tylenchina</taxon>
        <taxon>Panagrolaimomorpha</taxon>
        <taxon>Strongyloidoidea</taxon>
        <taxon>Steinernematidae</taxon>
        <taxon>Steinernema</taxon>
    </lineage>
</organism>